<evidence type="ECO:0000256" key="12">
    <source>
        <dbReference type="ARBA" id="ARBA00023224"/>
    </source>
</evidence>
<dbReference type="InterPro" id="IPR004047">
    <property type="entry name" value="MCHR1"/>
</dbReference>
<feature type="compositionally biased region" description="Polar residues" evidence="15">
    <location>
        <begin position="76"/>
        <end position="90"/>
    </location>
</feature>
<evidence type="ECO:0000313" key="19">
    <source>
        <dbReference type="Proteomes" id="UP000558488"/>
    </source>
</evidence>
<feature type="transmembrane region" description="Helical" evidence="16">
    <location>
        <begin position="105"/>
        <end position="129"/>
    </location>
</feature>
<dbReference type="SUPFAM" id="SSF81321">
    <property type="entry name" value="Family A G protein-coupled receptor-like"/>
    <property type="match status" value="1"/>
</dbReference>
<feature type="region of interest" description="Disordered" evidence="15">
    <location>
        <begin position="1"/>
        <end position="62"/>
    </location>
</feature>
<keyword evidence="7" id="KW-0297">G-protein coupled receptor</keyword>
<dbReference type="GO" id="GO:0005886">
    <property type="term" value="C:plasma membrane"/>
    <property type="evidence" value="ECO:0007669"/>
    <property type="project" value="UniProtKB-SubCell"/>
</dbReference>
<feature type="transmembrane region" description="Helical" evidence="16">
    <location>
        <begin position="269"/>
        <end position="293"/>
    </location>
</feature>
<evidence type="ECO:0000256" key="10">
    <source>
        <dbReference type="ARBA" id="ARBA00023170"/>
    </source>
</evidence>
<dbReference type="PANTHER" id="PTHR24229">
    <property type="entry name" value="NEUROPEPTIDES RECEPTOR"/>
    <property type="match status" value="1"/>
</dbReference>
<evidence type="ECO:0000256" key="16">
    <source>
        <dbReference type="SAM" id="Phobius"/>
    </source>
</evidence>
<dbReference type="PRINTS" id="PR00237">
    <property type="entry name" value="GPCRRHODOPSN"/>
</dbReference>
<dbReference type="SMART" id="SM01381">
    <property type="entry name" value="7TM_GPCR_Srsx"/>
    <property type="match status" value="1"/>
</dbReference>
<evidence type="ECO:0000256" key="8">
    <source>
        <dbReference type="ARBA" id="ARBA00023136"/>
    </source>
</evidence>
<dbReference type="GO" id="GO:0042923">
    <property type="term" value="F:neuropeptide binding"/>
    <property type="evidence" value="ECO:0007669"/>
    <property type="project" value="TreeGrafter"/>
</dbReference>
<organism evidence="18 19">
    <name type="scientific">Pipistrellus kuhlii</name>
    <name type="common">Kuhl's pipistrelle</name>
    <dbReference type="NCBI Taxonomy" id="59472"/>
    <lineage>
        <taxon>Eukaryota</taxon>
        <taxon>Metazoa</taxon>
        <taxon>Chordata</taxon>
        <taxon>Craniata</taxon>
        <taxon>Vertebrata</taxon>
        <taxon>Euteleostomi</taxon>
        <taxon>Mammalia</taxon>
        <taxon>Eutheria</taxon>
        <taxon>Laurasiatheria</taxon>
        <taxon>Chiroptera</taxon>
        <taxon>Yangochiroptera</taxon>
        <taxon>Vespertilionidae</taxon>
        <taxon>Pipistrellus</taxon>
    </lineage>
</organism>
<evidence type="ECO:0000256" key="14">
    <source>
        <dbReference type="ARBA" id="ARBA00033115"/>
    </source>
</evidence>
<keyword evidence="5 16" id="KW-0812">Transmembrane</keyword>
<feature type="transmembrane region" description="Helical" evidence="16">
    <location>
        <begin position="223"/>
        <end position="246"/>
    </location>
</feature>
<proteinExistence type="predicted"/>
<dbReference type="PANTHER" id="PTHR24229:SF91">
    <property type="entry name" value="MELANIN-CONCENTRATING HORMONE RECEPTOR 1"/>
    <property type="match status" value="1"/>
</dbReference>
<keyword evidence="12" id="KW-0807">Transducer</keyword>
<feature type="transmembrane region" description="Helical" evidence="16">
    <location>
        <begin position="144"/>
        <end position="164"/>
    </location>
</feature>
<keyword evidence="10 18" id="KW-0675">Receptor</keyword>
<dbReference type="Proteomes" id="UP000558488">
    <property type="component" value="Unassembled WGS sequence"/>
</dbReference>
<evidence type="ECO:0000256" key="7">
    <source>
        <dbReference type="ARBA" id="ARBA00023040"/>
    </source>
</evidence>
<feature type="compositionally biased region" description="Basic and acidic residues" evidence="15">
    <location>
        <begin position="31"/>
        <end position="40"/>
    </location>
</feature>
<evidence type="ECO:0000259" key="17">
    <source>
        <dbReference type="PROSITE" id="PS50262"/>
    </source>
</evidence>
<evidence type="ECO:0000256" key="13">
    <source>
        <dbReference type="ARBA" id="ARBA00032830"/>
    </source>
</evidence>
<accession>A0A7J7ZLE3</accession>
<gene>
    <name evidence="18" type="ORF">mPipKuh1_011327</name>
</gene>
<evidence type="ECO:0000256" key="1">
    <source>
        <dbReference type="ARBA" id="ARBA00004651"/>
    </source>
</evidence>
<reference evidence="18 19" key="1">
    <citation type="journal article" date="2020" name="Nature">
        <title>Six reference-quality genomes reveal evolution of bat adaptations.</title>
        <authorList>
            <person name="Jebb D."/>
            <person name="Huang Z."/>
            <person name="Pippel M."/>
            <person name="Hughes G.M."/>
            <person name="Lavrichenko K."/>
            <person name="Devanna P."/>
            <person name="Winkler S."/>
            <person name="Jermiin L.S."/>
            <person name="Skirmuntt E.C."/>
            <person name="Katzourakis A."/>
            <person name="Burkitt-Gray L."/>
            <person name="Ray D.A."/>
            <person name="Sullivan K.A.M."/>
            <person name="Roscito J.G."/>
            <person name="Kirilenko B.M."/>
            <person name="Davalos L.M."/>
            <person name="Corthals A.P."/>
            <person name="Power M.L."/>
            <person name="Jones G."/>
            <person name="Ransome R.D."/>
            <person name="Dechmann D.K.N."/>
            <person name="Locatelli A.G."/>
            <person name="Puechmaille S.J."/>
            <person name="Fedrigo O."/>
            <person name="Jarvis E.D."/>
            <person name="Hiller M."/>
            <person name="Vernes S.C."/>
            <person name="Myers E.W."/>
            <person name="Teeling E.C."/>
        </authorList>
    </citation>
    <scope>NUCLEOTIDE SEQUENCE [LARGE SCALE GENOMIC DNA]</scope>
    <source>
        <strain evidence="18">MPipKuh1</strain>
        <tissue evidence="18">Flight muscle</tissue>
    </source>
</reference>
<evidence type="ECO:0000256" key="3">
    <source>
        <dbReference type="ARBA" id="ARBA00022022"/>
    </source>
</evidence>
<dbReference type="InterPro" id="IPR000276">
    <property type="entry name" value="GPCR_Rhodpsn"/>
</dbReference>
<protein>
    <recommendedName>
        <fullName evidence="3">Melanin-concentrating hormone receptor 1</fullName>
    </recommendedName>
    <alternativeName>
        <fullName evidence="14">G-protein coupled receptor 24</fullName>
    </alternativeName>
    <alternativeName>
        <fullName evidence="13">MCH-1R</fullName>
    </alternativeName>
</protein>
<keyword evidence="8 16" id="KW-0472">Membrane</keyword>
<keyword evidence="9" id="KW-1015">Disulfide bond</keyword>
<evidence type="ECO:0000256" key="11">
    <source>
        <dbReference type="ARBA" id="ARBA00023180"/>
    </source>
</evidence>
<evidence type="ECO:0000313" key="18">
    <source>
        <dbReference type="EMBL" id="KAF6374520.1"/>
    </source>
</evidence>
<dbReference type="Gene3D" id="1.20.1070.10">
    <property type="entry name" value="Rhodopsin 7-helix transmembrane proteins"/>
    <property type="match status" value="1"/>
</dbReference>
<feature type="compositionally biased region" description="Gly residues" evidence="15">
    <location>
        <begin position="44"/>
        <end position="58"/>
    </location>
</feature>
<dbReference type="InterPro" id="IPR008361">
    <property type="entry name" value="MCH_rcpt"/>
</dbReference>
<dbReference type="PRINTS" id="PR01507">
    <property type="entry name" value="MCH1RECEPTOR"/>
</dbReference>
<sequence length="413" mass="45218">MSVRAGRQGVGREWGSEAAEAARLPGSPLREALRLARQDRAPGAGHGGCRSRGGGRASGRGHRRMDLEALVLTSGPNASNLSAGRDNLTSAGPPPRRGSMSYVNIIMPSVFGTICLLGIVGNSMVIFAVAKKSKLHWCSNVPDIFIINLSVVDLLFLLGMPFMIHQLMGNGVWHFGETMCTLITAMDANSQFTSTYILTAMAIDRYLATVHPISSTRFRKPSVATLVICLLWALSFVSITPVWLYARLIPFPGGTVGCGIRLPNPDTDLYWFTLYQFFLAFALPFAVITAAYVRILQRMTSSVAPASQRSIRLRTRKVTRTAIAICLVFFVCWAPYYVLQLTQLSISRPTLAFVYLYNAAISLGYANSCLNPFVYIVLCETFRKRLVLSVKPAGPGQLRAVSHEDERTESKGA</sequence>
<evidence type="ECO:0000256" key="2">
    <source>
        <dbReference type="ARBA" id="ARBA00011509"/>
    </source>
</evidence>
<dbReference type="PROSITE" id="PS50262">
    <property type="entry name" value="G_PROTEIN_RECEP_F1_2"/>
    <property type="match status" value="1"/>
</dbReference>
<feature type="transmembrane region" description="Helical" evidence="16">
    <location>
        <begin position="318"/>
        <end position="336"/>
    </location>
</feature>
<evidence type="ECO:0000256" key="5">
    <source>
        <dbReference type="ARBA" id="ARBA00022692"/>
    </source>
</evidence>
<keyword evidence="19" id="KW-1185">Reference proteome</keyword>
<comment type="caution">
    <text evidence="18">The sequence shown here is derived from an EMBL/GenBank/DDBJ whole genome shotgun (WGS) entry which is preliminary data.</text>
</comment>
<dbReference type="EMBL" id="JACAGB010000003">
    <property type="protein sequence ID" value="KAF6374520.1"/>
    <property type="molecule type" value="Genomic_DNA"/>
</dbReference>
<dbReference type="FunFam" id="1.20.1070.10:FF:000115">
    <property type="entry name" value="Melanin-concentrating hormone receptor 1"/>
    <property type="match status" value="1"/>
</dbReference>
<dbReference type="GO" id="GO:0030273">
    <property type="term" value="F:melanin-concentrating hormone receptor activity"/>
    <property type="evidence" value="ECO:0007669"/>
    <property type="project" value="InterPro"/>
</dbReference>
<evidence type="ECO:0000256" key="9">
    <source>
        <dbReference type="ARBA" id="ARBA00023157"/>
    </source>
</evidence>
<feature type="domain" description="G-protein coupled receptors family 1 profile" evidence="17">
    <location>
        <begin position="121"/>
        <end position="375"/>
    </location>
</feature>
<keyword evidence="11" id="KW-0325">Glycoprotein</keyword>
<name>A0A7J7ZLE3_PIPKU</name>
<feature type="region of interest" description="Disordered" evidence="15">
    <location>
        <begin position="76"/>
        <end position="95"/>
    </location>
</feature>
<evidence type="ECO:0000256" key="6">
    <source>
        <dbReference type="ARBA" id="ARBA00022989"/>
    </source>
</evidence>
<dbReference type="GO" id="GO:0043005">
    <property type="term" value="C:neuron projection"/>
    <property type="evidence" value="ECO:0007669"/>
    <property type="project" value="TreeGrafter"/>
</dbReference>
<dbReference type="AlphaFoldDB" id="A0A7J7ZLE3"/>
<dbReference type="CDD" id="cd15338">
    <property type="entry name" value="7tmA_MCHR1"/>
    <property type="match status" value="1"/>
</dbReference>
<dbReference type="Pfam" id="PF00001">
    <property type="entry name" value="7tm_1"/>
    <property type="match status" value="1"/>
</dbReference>
<feature type="transmembrane region" description="Helical" evidence="16">
    <location>
        <begin position="356"/>
        <end position="378"/>
    </location>
</feature>
<evidence type="ECO:0000256" key="4">
    <source>
        <dbReference type="ARBA" id="ARBA00022475"/>
    </source>
</evidence>
<dbReference type="PRINTS" id="PR01783">
    <property type="entry name" value="MCHRECEPTOR"/>
</dbReference>
<keyword evidence="6 16" id="KW-1133">Transmembrane helix</keyword>
<evidence type="ECO:0000256" key="15">
    <source>
        <dbReference type="SAM" id="MobiDB-lite"/>
    </source>
</evidence>
<dbReference type="GO" id="GO:0007218">
    <property type="term" value="P:neuropeptide signaling pathway"/>
    <property type="evidence" value="ECO:0007669"/>
    <property type="project" value="InterPro"/>
</dbReference>
<dbReference type="InterPro" id="IPR017452">
    <property type="entry name" value="GPCR_Rhodpsn_7TM"/>
</dbReference>
<keyword evidence="4" id="KW-1003">Cell membrane</keyword>
<comment type="subcellular location">
    <subcellularLocation>
        <location evidence="1">Cell membrane</location>
        <topology evidence="1">Multi-pass membrane protein</topology>
    </subcellularLocation>
</comment>
<comment type="subunit">
    <text evidence="2">Interacts with NCDN.</text>
</comment>